<evidence type="ECO:0000256" key="4">
    <source>
        <dbReference type="SAM" id="Phobius"/>
    </source>
</evidence>
<organism evidence="5">
    <name type="scientific">Candidatus Kentrum sp. LPFa</name>
    <dbReference type="NCBI Taxonomy" id="2126335"/>
    <lineage>
        <taxon>Bacteria</taxon>
        <taxon>Pseudomonadati</taxon>
        <taxon>Pseudomonadota</taxon>
        <taxon>Gammaproteobacteria</taxon>
        <taxon>Candidatus Kentrum</taxon>
    </lineage>
</organism>
<dbReference type="SUPFAM" id="SSF103473">
    <property type="entry name" value="MFS general substrate transporter"/>
    <property type="match status" value="1"/>
</dbReference>
<evidence type="ECO:0000256" key="3">
    <source>
        <dbReference type="ARBA" id="ARBA00023136"/>
    </source>
</evidence>
<reference evidence="5" key="1">
    <citation type="submission" date="2019-02" db="EMBL/GenBank/DDBJ databases">
        <authorList>
            <person name="Gruber-Vodicka R. H."/>
            <person name="Seah K. B. B."/>
        </authorList>
    </citation>
    <scope>NUCLEOTIDE SEQUENCE</scope>
    <source>
        <strain evidence="5">BECK_S312</strain>
        <strain evidence="6">BECK_S426</strain>
    </source>
</reference>
<evidence type="ECO:0000256" key="2">
    <source>
        <dbReference type="ARBA" id="ARBA00022989"/>
    </source>
</evidence>
<dbReference type="Pfam" id="PF07690">
    <property type="entry name" value="MFS_1"/>
    <property type="match status" value="1"/>
</dbReference>
<dbReference type="GO" id="GO:0022857">
    <property type="term" value="F:transmembrane transporter activity"/>
    <property type="evidence" value="ECO:0007669"/>
    <property type="project" value="InterPro"/>
</dbReference>
<feature type="transmembrane region" description="Helical" evidence="4">
    <location>
        <begin position="274"/>
        <end position="295"/>
    </location>
</feature>
<feature type="transmembrane region" description="Helical" evidence="4">
    <location>
        <begin position="63"/>
        <end position="81"/>
    </location>
</feature>
<feature type="transmembrane region" description="Helical" evidence="4">
    <location>
        <begin position="181"/>
        <end position="202"/>
    </location>
</feature>
<evidence type="ECO:0000313" key="6">
    <source>
        <dbReference type="EMBL" id="VFK34634.1"/>
    </source>
</evidence>
<dbReference type="Gene3D" id="1.20.1250.20">
    <property type="entry name" value="MFS general substrate transporter like domains"/>
    <property type="match status" value="1"/>
</dbReference>
<evidence type="ECO:0000256" key="1">
    <source>
        <dbReference type="ARBA" id="ARBA00022692"/>
    </source>
</evidence>
<sequence>MRSSWGKVILSVRAMIGVERGEAALVLSMFAHLLLISVARAYLSVSSYSLFVSELGASSLPQAYLATGVVLVVVSFAYIRLQRRLQWRFLFAATLAFVAFFSLVCRFFAAEPGGGWSVLILPVWYETMWVLTNIEFWSLATHLFDPGQGKRLFGILAAGRPAGEILAGLLTPWLTSLLGTANLFLVSAAITALNLGLLYFIFRLARPLPQRSSAPLPLALLSGEGNLWRRFRGGRYAWLILAHVAGCWFAFFILDRIFYDYSSTRYPYADELTSILGTVLWITAVAGFLGSLLTTRLIIRRIGIENTVFMMPLALIVASILAAYFAISDPGMDKIFFAILNG</sequence>
<feature type="transmembrane region" description="Helical" evidence="4">
    <location>
        <begin position="307"/>
        <end position="327"/>
    </location>
</feature>
<keyword evidence="1 4" id="KW-0812">Transmembrane</keyword>
<evidence type="ECO:0000313" key="5">
    <source>
        <dbReference type="EMBL" id="VFK21162.1"/>
    </source>
</evidence>
<dbReference type="EMBL" id="CAADFM010000290">
    <property type="protein sequence ID" value="VFK21162.1"/>
    <property type="molecule type" value="Genomic_DNA"/>
</dbReference>
<dbReference type="InterPro" id="IPR036259">
    <property type="entry name" value="MFS_trans_sf"/>
</dbReference>
<feature type="transmembrane region" description="Helical" evidence="4">
    <location>
        <begin position="88"/>
        <end position="109"/>
    </location>
</feature>
<keyword evidence="3 4" id="KW-0472">Membrane</keyword>
<name>A0A450WVV8_9GAMM</name>
<keyword evidence="2 4" id="KW-1133">Transmembrane helix</keyword>
<gene>
    <name evidence="5" type="ORF">BECKLPF1236A_GA0070988_102904</name>
    <name evidence="6" type="ORF">BECKLPF1236C_GA0070990_102874</name>
</gene>
<protein>
    <submittedName>
        <fullName evidence="5">ATP/ADP translocase</fullName>
    </submittedName>
</protein>
<dbReference type="EMBL" id="CAADFP010000287">
    <property type="protein sequence ID" value="VFK34634.1"/>
    <property type="molecule type" value="Genomic_DNA"/>
</dbReference>
<feature type="transmembrane region" description="Helical" evidence="4">
    <location>
        <begin position="21"/>
        <end position="43"/>
    </location>
</feature>
<feature type="transmembrane region" description="Helical" evidence="4">
    <location>
        <begin position="236"/>
        <end position="254"/>
    </location>
</feature>
<dbReference type="InterPro" id="IPR011701">
    <property type="entry name" value="MFS"/>
</dbReference>
<accession>A0A450WVV8</accession>
<proteinExistence type="predicted"/>
<dbReference type="AlphaFoldDB" id="A0A450WVV8"/>